<dbReference type="Proteomes" id="UP000250235">
    <property type="component" value="Unassembled WGS sequence"/>
</dbReference>
<sequence length="208" mass="22718">MASFTINALQVNFESVLSMDNIELVKMFRSLEESGLRGFLGVSGSVFEGSLTDFFANASFITGPVGPGDGPACRAPAMGDRSRAADVKKPWASRVVSHGLGPGANAPRPRGVPMSHVCHKHHPGQCMMGSGGCYHYKEPVHVSKDCPRRRQSTGRFYVMQAEAVDPDTTLLTGILLYNFRRFRDFGMMVFGCFKYCMLSRALPGDSMP</sequence>
<reference evidence="1 2" key="1">
    <citation type="journal article" date="2015" name="Proc. Natl. Acad. Sci. U.S.A.">
        <title>The resurrection genome of Boea hygrometrica: A blueprint for survival of dehydration.</title>
        <authorList>
            <person name="Xiao L."/>
            <person name="Yang G."/>
            <person name="Zhang L."/>
            <person name="Yang X."/>
            <person name="Zhao S."/>
            <person name="Ji Z."/>
            <person name="Zhou Q."/>
            <person name="Hu M."/>
            <person name="Wang Y."/>
            <person name="Chen M."/>
            <person name="Xu Y."/>
            <person name="Jin H."/>
            <person name="Xiao X."/>
            <person name="Hu G."/>
            <person name="Bao F."/>
            <person name="Hu Y."/>
            <person name="Wan P."/>
            <person name="Li L."/>
            <person name="Deng X."/>
            <person name="Kuang T."/>
            <person name="Xiang C."/>
            <person name="Zhu J.K."/>
            <person name="Oliver M.J."/>
            <person name="He Y."/>
        </authorList>
    </citation>
    <scope>NUCLEOTIDE SEQUENCE [LARGE SCALE GENOMIC DNA]</scope>
    <source>
        <strain evidence="2">cv. XS01</strain>
    </source>
</reference>
<dbReference type="OrthoDB" id="913391at2759"/>
<evidence type="ECO:0000313" key="2">
    <source>
        <dbReference type="Proteomes" id="UP000250235"/>
    </source>
</evidence>
<gene>
    <name evidence="1" type="ORF">F511_37935</name>
</gene>
<protein>
    <submittedName>
        <fullName evidence="1">Uncharacterized protein</fullName>
    </submittedName>
</protein>
<dbReference type="AlphaFoldDB" id="A0A2Z7C395"/>
<dbReference type="EMBL" id="KQ999486">
    <property type="protein sequence ID" value="KZV41376.1"/>
    <property type="molecule type" value="Genomic_DNA"/>
</dbReference>
<evidence type="ECO:0000313" key="1">
    <source>
        <dbReference type="EMBL" id="KZV41376.1"/>
    </source>
</evidence>
<proteinExistence type="predicted"/>
<keyword evidence="2" id="KW-1185">Reference proteome</keyword>
<accession>A0A2Z7C395</accession>
<organism evidence="1 2">
    <name type="scientific">Dorcoceras hygrometricum</name>
    <dbReference type="NCBI Taxonomy" id="472368"/>
    <lineage>
        <taxon>Eukaryota</taxon>
        <taxon>Viridiplantae</taxon>
        <taxon>Streptophyta</taxon>
        <taxon>Embryophyta</taxon>
        <taxon>Tracheophyta</taxon>
        <taxon>Spermatophyta</taxon>
        <taxon>Magnoliopsida</taxon>
        <taxon>eudicotyledons</taxon>
        <taxon>Gunneridae</taxon>
        <taxon>Pentapetalae</taxon>
        <taxon>asterids</taxon>
        <taxon>lamiids</taxon>
        <taxon>Lamiales</taxon>
        <taxon>Gesneriaceae</taxon>
        <taxon>Didymocarpoideae</taxon>
        <taxon>Trichosporeae</taxon>
        <taxon>Loxocarpinae</taxon>
        <taxon>Dorcoceras</taxon>
    </lineage>
</organism>
<name>A0A2Z7C395_9LAMI</name>